<dbReference type="PROSITE" id="PS50929">
    <property type="entry name" value="ABC_TM1F"/>
    <property type="match status" value="1"/>
</dbReference>
<sequence>MKHFIKKAARKLRAGYLEEVSGELRWMYRYIKKYRLWVLMYIVIGIAGAGMGLGVSVASRNLIDMVLSQDPARLAGMAGTMAAMAAGSIAASAAVSRVSAKIMVDVQNEMRGEMYSRILYSRWEELQLYSTGDLLNRLNSDMGIVSRNVIGWLPSLLTKGFQFLAAFFLILYYDPTMAVLALVSAPLTLLLSRMLIRRMHRYNREMREISSDMMSFQNDSFQNLQTVKAFGLMGVFSGKMNALQEYYRERLMDYNKFNIFVSSYLSIAGTAVSYLCFGWSIYRLWGGYITVGTMAMFLQLASGLSAAFNNLVHMVPALLRAAASAGRIMAVEGMEKEDTEDPEAEELRRYRGPVKIELRDAAAAYEGEANVFSHSCFHVASGEIAAIIGPSGEGKTTLIRLLLGLLEPAEGSAEVRWKKDGSDEYMCSCRLSAATRECFSYVPQGNTVFMGTIAENLRLVKPDAGEEEMRRALEQACAWDFVSAFPDGLDHYIGEHGAGISEGQAQRIAIARAVLRDAPVLLLDEATSALDAETEKQVLEQIIKSDSRKLCIVTTHRPTVLSMCDRIYEVRDGALREV</sequence>
<dbReference type="Proteomes" id="UP000824243">
    <property type="component" value="Unassembled WGS sequence"/>
</dbReference>
<dbReference type="Pfam" id="PF00005">
    <property type="entry name" value="ABC_tran"/>
    <property type="match status" value="1"/>
</dbReference>
<dbReference type="Gene3D" id="3.40.50.300">
    <property type="entry name" value="P-loop containing nucleotide triphosphate hydrolases"/>
    <property type="match status" value="1"/>
</dbReference>
<dbReference type="GO" id="GO:0140359">
    <property type="term" value="F:ABC-type transporter activity"/>
    <property type="evidence" value="ECO:0007669"/>
    <property type="project" value="InterPro"/>
</dbReference>
<keyword evidence="4 10" id="KW-0067">ATP-binding</keyword>
<evidence type="ECO:0000256" key="7">
    <source>
        <dbReference type="SAM" id="Phobius"/>
    </source>
</evidence>
<dbReference type="GO" id="GO:0005524">
    <property type="term" value="F:ATP binding"/>
    <property type="evidence" value="ECO:0007669"/>
    <property type="project" value="UniProtKB-KW"/>
</dbReference>
<evidence type="ECO:0000259" key="9">
    <source>
        <dbReference type="PROSITE" id="PS50929"/>
    </source>
</evidence>
<dbReference type="InterPro" id="IPR011527">
    <property type="entry name" value="ABC1_TM_dom"/>
</dbReference>
<evidence type="ECO:0000256" key="6">
    <source>
        <dbReference type="ARBA" id="ARBA00023136"/>
    </source>
</evidence>
<name>A0A9D1VXI0_9FIRM</name>
<dbReference type="AlphaFoldDB" id="A0A9D1VXI0"/>
<dbReference type="Pfam" id="PF00664">
    <property type="entry name" value="ABC_membrane"/>
    <property type="match status" value="1"/>
</dbReference>
<keyword evidence="2 7" id="KW-0812">Transmembrane</keyword>
<feature type="domain" description="ABC transporter" evidence="8">
    <location>
        <begin position="356"/>
        <end position="578"/>
    </location>
</feature>
<evidence type="ECO:0000313" key="11">
    <source>
        <dbReference type="Proteomes" id="UP000824243"/>
    </source>
</evidence>
<dbReference type="PROSITE" id="PS50893">
    <property type="entry name" value="ABC_TRANSPORTER_2"/>
    <property type="match status" value="1"/>
</dbReference>
<dbReference type="PANTHER" id="PTHR24221:SF654">
    <property type="entry name" value="ATP-BINDING CASSETTE SUB-FAMILY B MEMBER 6"/>
    <property type="match status" value="1"/>
</dbReference>
<evidence type="ECO:0000256" key="4">
    <source>
        <dbReference type="ARBA" id="ARBA00022840"/>
    </source>
</evidence>
<feature type="transmembrane region" description="Helical" evidence="7">
    <location>
        <begin position="34"/>
        <end position="54"/>
    </location>
</feature>
<feature type="transmembrane region" description="Helical" evidence="7">
    <location>
        <begin position="177"/>
        <end position="196"/>
    </location>
</feature>
<feature type="domain" description="ABC transmembrane type-1" evidence="9">
    <location>
        <begin position="42"/>
        <end position="320"/>
    </location>
</feature>
<evidence type="ECO:0000256" key="1">
    <source>
        <dbReference type="ARBA" id="ARBA00004651"/>
    </source>
</evidence>
<dbReference type="InterPro" id="IPR003439">
    <property type="entry name" value="ABC_transporter-like_ATP-bd"/>
</dbReference>
<evidence type="ECO:0000256" key="2">
    <source>
        <dbReference type="ARBA" id="ARBA00022692"/>
    </source>
</evidence>
<organism evidence="10 11">
    <name type="scientific">Candidatus Mediterraneibacter caccavium</name>
    <dbReference type="NCBI Taxonomy" id="2838661"/>
    <lineage>
        <taxon>Bacteria</taxon>
        <taxon>Bacillati</taxon>
        <taxon>Bacillota</taxon>
        <taxon>Clostridia</taxon>
        <taxon>Lachnospirales</taxon>
        <taxon>Lachnospiraceae</taxon>
        <taxon>Mediterraneibacter</taxon>
    </lineage>
</organism>
<protein>
    <submittedName>
        <fullName evidence="10">ABC transporter ATP-binding protein/permease</fullName>
    </submittedName>
</protein>
<feature type="transmembrane region" description="Helical" evidence="7">
    <location>
        <begin position="288"/>
        <end position="312"/>
    </location>
</feature>
<dbReference type="CDD" id="cd07346">
    <property type="entry name" value="ABC_6TM_exporters"/>
    <property type="match status" value="1"/>
</dbReference>
<dbReference type="InterPro" id="IPR039421">
    <property type="entry name" value="Type_1_exporter"/>
</dbReference>
<dbReference type="PANTHER" id="PTHR24221">
    <property type="entry name" value="ATP-BINDING CASSETTE SUB-FAMILY B"/>
    <property type="match status" value="1"/>
</dbReference>
<keyword evidence="6 7" id="KW-0472">Membrane</keyword>
<feature type="transmembrane region" description="Helical" evidence="7">
    <location>
        <begin position="149"/>
        <end position="171"/>
    </location>
</feature>
<evidence type="ECO:0000259" key="8">
    <source>
        <dbReference type="PROSITE" id="PS50893"/>
    </source>
</evidence>
<dbReference type="GO" id="GO:0005886">
    <property type="term" value="C:plasma membrane"/>
    <property type="evidence" value="ECO:0007669"/>
    <property type="project" value="UniProtKB-SubCell"/>
</dbReference>
<keyword evidence="3" id="KW-0547">Nucleotide-binding</keyword>
<dbReference type="InterPro" id="IPR003593">
    <property type="entry name" value="AAA+_ATPase"/>
</dbReference>
<dbReference type="SUPFAM" id="SSF90123">
    <property type="entry name" value="ABC transporter transmembrane region"/>
    <property type="match status" value="1"/>
</dbReference>
<feature type="transmembrane region" description="Helical" evidence="7">
    <location>
        <begin position="257"/>
        <end position="282"/>
    </location>
</feature>
<evidence type="ECO:0000313" key="10">
    <source>
        <dbReference type="EMBL" id="HIX48785.1"/>
    </source>
</evidence>
<comment type="subcellular location">
    <subcellularLocation>
        <location evidence="1">Cell membrane</location>
        <topology evidence="1">Multi-pass membrane protein</topology>
    </subcellularLocation>
</comment>
<dbReference type="GO" id="GO:0016887">
    <property type="term" value="F:ATP hydrolysis activity"/>
    <property type="evidence" value="ECO:0007669"/>
    <property type="project" value="InterPro"/>
</dbReference>
<dbReference type="SUPFAM" id="SSF52540">
    <property type="entry name" value="P-loop containing nucleoside triphosphate hydrolases"/>
    <property type="match status" value="1"/>
</dbReference>
<dbReference type="EMBL" id="DXFA01000126">
    <property type="protein sequence ID" value="HIX48785.1"/>
    <property type="molecule type" value="Genomic_DNA"/>
</dbReference>
<comment type="caution">
    <text evidence="10">The sequence shown here is derived from an EMBL/GenBank/DDBJ whole genome shotgun (WGS) entry which is preliminary data.</text>
</comment>
<reference evidence="10" key="2">
    <citation type="submission" date="2021-04" db="EMBL/GenBank/DDBJ databases">
        <authorList>
            <person name="Gilroy R."/>
        </authorList>
    </citation>
    <scope>NUCLEOTIDE SEQUENCE</scope>
    <source>
        <strain evidence="10">ChiSjej5B23-15282</strain>
    </source>
</reference>
<evidence type="ECO:0000256" key="3">
    <source>
        <dbReference type="ARBA" id="ARBA00022741"/>
    </source>
</evidence>
<proteinExistence type="predicted"/>
<keyword evidence="5 7" id="KW-1133">Transmembrane helix</keyword>
<dbReference type="InterPro" id="IPR027417">
    <property type="entry name" value="P-loop_NTPase"/>
</dbReference>
<accession>A0A9D1VXI0</accession>
<dbReference type="Gene3D" id="1.20.1560.10">
    <property type="entry name" value="ABC transporter type 1, transmembrane domain"/>
    <property type="match status" value="1"/>
</dbReference>
<evidence type="ECO:0000256" key="5">
    <source>
        <dbReference type="ARBA" id="ARBA00022989"/>
    </source>
</evidence>
<dbReference type="GO" id="GO:0034040">
    <property type="term" value="F:ATPase-coupled lipid transmembrane transporter activity"/>
    <property type="evidence" value="ECO:0007669"/>
    <property type="project" value="TreeGrafter"/>
</dbReference>
<reference evidence="10" key="1">
    <citation type="journal article" date="2021" name="PeerJ">
        <title>Extensive microbial diversity within the chicken gut microbiome revealed by metagenomics and culture.</title>
        <authorList>
            <person name="Gilroy R."/>
            <person name="Ravi A."/>
            <person name="Getino M."/>
            <person name="Pursley I."/>
            <person name="Horton D.L."/>
            <person name="Alikhan N.F."/>
            <person name="Baker D."/>
            <person name="Gharbi K."/>
            <person name="Hall N."/>
            <person name="Watson M."/>
            <person name="Adriaenssens E.M."/>
            <person name="Foster-Nyarko E."/>
            <person name="Jarju S."/>
            <person name="Secka A."/>
            <person name="Antonio M."/>
            <person name="Oren A."/>
            <person name="Chaudhuri R.R."/>
            <person name="La Ragione R."/>
            <person name="Hildebrand F."/>
            <person name="Pallen M.J."/>
        </authorList>
    </citation>
    <scope>NUCLEOTIDE SEQUENCE</scope>
    <source>
        <strain evidence="10">ChiSjej5B23-15282</strain>
    </source>
</reference>
<dbReference type="SMART" id="SM00382">
    <property type="entry name" value="AAA"/>
    <property type="match status" value="1"/>
</dbReference>
<gene>
    <name evidence="10" type="ORF">H9981_07235</name>
</gene>
<feature type="transmembrane region" description="Helical" evidence="7">
    <location>
        <begin position="74"/>
        <end position="95"/>
    </location>
</feature>
<dbReference type="InterPro" id="IPR036640">
    <property type="entry name" value="ABC1_TM_sf"/>
</dbReference>